<evidence type="ECO:0000256" key="6">
    <source>
        <dbReference type="SAM" id="MobiDB-lite"/>
    </source>
</evidence>
<evidence type="ECO:0000256" key="7">
    <source>
        <dbReference type="SAM" id="Phobius"/>
    </source>
</evidence>
<feature type="domain" description="RDD" evidence="8">
    <location>
        <begin position="39"/>
        <end position="161"/>
    </location>
</feature>
<dbReference type="InterPro" id="IPR051791">
    <property type="entry name" value="Pra-immunoreactive"/>
</dbReference>
<dbReference type="InterPro" id="IPR010432">
    <property type="entry name" value="RDD"/>
</dbReference>
<feature type="compositionally biased region" description="Gly residues" evidence="6">
    <location>
        <begin position="192"/>
        <end position="205"/>
    </location>
</feature>
<feature type="transmembrane region" description="Helical" evidence="7">
    <location>
        <begin position="46"/>
        <end position="66"/>
    </location>
</feature>
<dbReference type="PANTHER" id="PTHR36115">
    <property type="entry name" value="PROLINE-RICH ANTIGEN HOMOLOG-RELATED"/>
    <property type="match status" value="1"/>
</dbReference>
<evidence type="ECO:0000259" key="8">
    <source>
        <dbReference type="Pfam" id="PF06271"/>
    </source>
</evidence>
<evidence type="ECO:0000256" key="2">
    <source>
        <dbReference type="ARBA" id="ARBA00022475"/>
    </source>
</evidence>
<feature type="transmembrane region" description="Helical" evidence="7">
    <location>
        <begin position="72"/>
        <end position="91"/>
    </location>
</feature>
<keyword evidence="3 7" id="KW-0812">Transmembrane</keyword>
<dbReference type="PANTHER" id="PTHR36115:SF6">
    <property type="entry name" value="PROLINE-RICH ANTIGEN HOMOLOG"/>
    <property type="match status" value="1"/>
</dbReference>
<evidence type="ECO:0000256" key="5">
    <source>
        <dbReference type="ARBA" id="ARBA00023136"/>
    </source>
</evidence>
<name>A0ABW5I5N4_9PSEU</name>
<keyword evidence="5 7" id="KW-0472">Membrane</keyword>
<gene>
    <name evidence="9" type="ORF">ACFSUT_26550</name>
</gene>
<evidence type="ECO:0000256" key="4">
    <source>
        <dbReference type="ARBA" id="ARBA00022989"/>
    </source>
</evidence>
<feature type="compositionally biased region" description="Low complexity" evidence="6">
    <location>
        <begin position="206"/>
        <end position="249"/>
    </location>
</feature>
<keyword evidence="2" id="KW-1003">Cell membrane</keyword>
<proteinExistence type="predicted"/>
<feature type="region of interest" description="Disordered" evidence="6">
    <location>
        <begin position="172"/>
        <end position="380"/>
    </location>
</feature>
<feature type="compositionally biased region" description="Low complexity" evidence="6">
    <location>
        <begin position="283"/>
        <end position="322"/>
    </location>
</feature>
<keyword evidence="4 7" id="KW-1133">Transmembrane helix</keyword>
<evidence type="ECO:0000313" key="9">
    <source>
        <dbReference type="EMBL" id="MFD2483865.1"/>
    </source>
</evidence>
<keyword evidence="10" id="KW-1185">Reference proteome</keyword>
<feature type="region of interest" description="Disordered" evidence="6">
    <location>
        <begin position="1"/>
        <end position="26"/>
    </location>
</feature>
<reference evidence="10" key="1">
    <citation type="journal article" date="2019" name="Int. J. Syst. Evol. Microbiol.">
        <title>The Global Catalogue of Microorganisms (GCM) 10K type strain sequencing project: providing services to taxonomists for standard genome sequencing and annotation.</title>
        <authorList>
            <consortium name="The Broad Institute Genomics Platform"/>
            <consortium name="The Broad Institute Genome Sequencing Center for Infectious Disease"/>
            <person name="Wu L."/>
            <person name="Ma J."/>
        </authorList>
    </citation>
    <scope>NUCLEOTIDE SEQUENCE [LARGE SCALE GENOMIC DNA]</scope>
    <source>
        <strain evidence="10">CGMCC 4.7638</strain>
    </source>
</reference>
<feature type="compositionally biased region" description="Low complexity" evidence="6">
    <location>
        <begin position="172"/>
        <end position="191"/>
    </location>
</feature>
<evidence type="ECO:0000256" key="3">
    <source>
        <dbReference type="ARBA" id="ARBA00022692"/>
    </source>
</evidence>
<evidence type="ECO:0000313" key="10">
    <source>
        <dbReference type="Proteomes" id="UP001597542"/>
    </source>
</evidence>
<accession>A0ABW5I5N4</accession>
<evidence type="ECO:0000256" key="1">
    <source>
        <dbReference type="ARBA" id="ARBA00004651"/>
    </source>
</evidence>
<organism evidence="9 10">
    <name type="scientific">Amycolatopsis albidoflavus</name>
    <dbReference type="NCBI Taxonomy" id="102226"/>
    <lineage>
        <taxon>Bacteria</taxon>
        <taxon>Bacillati</taxon>
        <taxon>Actinomycetota</taxon>
        <taxon>Actinomycetes</taxon>
        <taxon>Pseudonocardiales</taxon>
        <taxon>Pseudonocardiaceae</taxon>
        <taxon>Amycolatopsis</taxon>
    </lineage>
</organism>
<sequence>MTYPYGQPGGPPQGGPSFGAPPGQQAPGYPQPYGPARVYADWGRRAGAYLIDFAPLLGGIVLALLVSMASGVAGTIVYLLAILGNLAWTVFNRWINGGNTGQSLGKRIVGIKLVSEATGEPIGAGMAFVRDLAHALDSMAFALGYLWPLWDDKAQTFSDKILSTIVVPADPSPSGAPGAAFGQQSGFPCQPGGFGQPGQPGGFPGQPGAPAGFGQPGDFPGQPGAAPGFGQPASAGFPAQPNAGFPAAPGGFGAPQSGYGQPPVPGTPPQQGFGQPGVPPQPAFGQPVQPQPAFGQPGQPQPGFGQPPAAPGAGASPQQPGPTAFEQPEPTQVVRPAAPRQSPSEAFGAAERTQVVKPAGEPEATQMIKPETPEPGPAQS</sequence>
<dbReference type="EMBL" id="JBHUKQ010000014">
    <property type="protein sequence ID" value="MFD2483865.1"/>
    <property type="molecule type" value="Genomic_DNA"/>
</dbReference>
<dbReference type="Pfam" id="PF06271">
    <property type="entry name" value="RDD"/>
    <property type="match status" value="1"/>
</dbReference>
<dbReference type="RefSeq" id="WP_344283974.1">
    <property type="nucleotide sequence ID" value="NZ_BAAAHV010000022.1"/>
</dbReference>
<comment type="subcellular location">
    <subcellularLocation>
        <location evidence="1">Cell membrane</location>
        <topology evidence="1">Multi-pass membrane protein</topology>
    </subcellularLocation>
</comment>
<protein>
    <submittedName>
        <fullName evidence="9">RDD family protein</fullName>
    </submittedName>
</protein>
<comment type="caution">
    <text evidence="9">The sequence shown here is derived from an EMBL/GenBank/DDBJ whole genome shotgun (WGS) entry which is preliminary data.</text>
</comment>
<dbReference type="Proteomes" id="UP001597542">
    <property type="component" value="Unassembled WGS sequence"/>
</dbReference>